<dbReference type="AlphaFoldDB" id="A0A0W0RZ13"/>
<comment type="caution">
    <text evidence="1">The sequence shown here is derived from an EMBL/GenBank/DDBJ whole genome shotgun (WGS) entry which is preliminary data.</text>
</comment>
<dbReference type="EMBL" id="LNXU01000004">
    <property type="protein sequence ID" value="KTC76447.1"/>
    <property type="molecule type" value="Genomic_DNA"/>
</dbReference>
<evidence type="ECO:0000313" key="1">
    <source>
        <dbReference type="EMBL" id="KTC76447.1"/>
    </source>
</evidence>
<gene>
    <name evidence="1" type="ORF">Lboz_0517</name>
</gene>
<protein>
    <submittedName>
        <fullName evidence="1">Uncharacterized protein</fullName>
    </submittedName>
</protein>
<organism evidence="1 2">
    <name type="scientific">Legionella bozemanae</name>
    <name type="common">Fluoribacter bozemanae</name>
    <dbReference type="NCBI Taxonomy" id="447"/>
    <lineage>
        <taxon>Bacteria</taxon>
        <taxon>Pseudomonadati</taxon>
        <taxon>Pseudomonadota</taxon>
        <taxon>Gammaproteobacteria</taxon>
        <taxon>Legionellales</taxon>
        <taxon>Legionellaceae</taxon>
        <taxon>Legionella</taxon>
    </lineage>
</organism>
<dbReference type="STRING" id="447.Lboz_0517"/>
<evidence type="ECO:0000313" key="2">
    <source>
        <dbReference type="Proteomes" id="UP000054695"/>
    </source>
</evidence>
<name>A0A0W0RZ13_LEGBO</name>
<keyword evidence="2" id="KW-1185">Reference proteome</keyword>
<proteinExistence type="predicted"/>
<accession>A0A0W0RZ13</accession>
<sequence length="182" mass="20585">MPRHMLFSDEMDFIVTQYLEGKAEWKKREVGVIIPTLEDPDGMNVTYFYNREKNSVVIPSPLAVKDGEGLGAEPSYQATVAAIARQLLGTDRFNICSSLLGKGSGERHYVALYHAQNENEEMSIFDSKISKPKRFFNSSNAPSIWEMAWGYFTAPFKAFGLWAFNIGKQINATFLDQQLTKI</sequence>
<dbReference type="Proteomes" id="UP000054695">
    <property type="component" value="Unassembled WGS sequence"/>
</dbReference>
<reference evidence="1 2" key="1">
    <citation type="submission" date="2015-11" db="EMBL/GenBank/DDBJ databases">
        <title>Genomic analysis of 38 Legionella species identifies large and diverse effector repertoires.</title>
        <authorList>
            <person name="Burstein D."/>
            <person name="Amaro F."/>
            <person name="Zusman T."/>
            <person name="Lifshitz Z."/>
            <person name="Cohen O."/>
            <person name="Gilbert J.A."/>
            <person name="Pupko T."/>
            <person name="Shuman H.A."/>
            <person name="Segal G."/>
        </authorList>
    </citation>
    <scope>NUCLEOTIDE SEQUENCE [LARGE SCALE GENOMIC DNA]</scope>
    <source>
        <strain evidence="1 2">WIGA</strain>
    </source>
</reference>
<dbReference type="PATRIC" id="fig|447.4.peg.554"/>